<feature type="non-terminal residue" evidence="3">
    <location>
        <position position="1"/>
    </location>
</feature>
<keyword evidence="4" id="KW-1185">Reference proteome</keyword>
<sequence>ENAGSRAMNNLRRSNSTTQVNQQMNSACSLEQSRDFLTFFESSSGGRKKPASLSKTSPEKKTTWNVLDDQPRAFPGPSGSHGVEPPAGMRRKEAAVLLAANFTANNRSNKGAVGNCVTTMVHNNYSTAEKGPAPKSSNQAPSSLNNVVKATSNEDSESSSFVKLQKNFSSNNIMTHNNNSSLTRRKEVTEEEAERFIQEVNLAAVTIQRWYRRHSERHKVGAAALERLLASKREERQQQMEEGNILDLQERKDEERRKIREEKARLARRAAIQELQQKRAQKALEAKRLAEEELMLVKESRRVAKKKPAKPASARNVSPASSVTKANNAEANSHSAAEPEESGFADLGSVPSQDAGAEDKLQDVSSREMGGEDLETVVTAQSKATLSELLDTLRLLEEEPELLPPPKAFRKDRYAWIDGEPSSNSLTADNLEKFGKLNHSPGVAEDGALLSEAKLQSIISFLDEMEKSEQERPRSAASATQREGLLSEEDLAHLEQASAVATEVTSSIMRLKLEVEEKKRTISLLQTALAQQRELTVRHVKQTEEELGHQLKLQREQYEAAIQRHLAFIDQLINDKKVLSEKCEAVVAELKQVDQKYGKKITQMQEQHEL</sequence>
<comment type="caution">
    <text evidence="3">The sequence shown here is derived from an EMBL/GenBank/DDBJ whole genome shotgun (WGS) entry which is preliminary data.</text>
</comment>
<feature type="non-terminal residue" evidence="3">
    <location>
        <position position="610"/>
    </location>
</feature>
<evidence type="ECO:0000256" key="2">
    <source>
        <dbReference type="SAM" id="MobiDB-lite"/>
    </source>
</evidence>
<dbReference type="GO" id="GO:0005929">
    <property type="term" value="C:cilium"/>
    <property type="evidence" value="ECO:0007669"/>
    <property type="project" value="GOC"/>
</dbReference>
<evidence type="ECO:0000256" key="1">
    <source>
        <dbReference type="SAM" id="Coils"/>
    </source>
</evidence>
<dbReference type="PANTHER" id="PTHR31540">
    <property type="entry name" value="CENTROSOMAL PROTEIN OF 131 KDA"/>
    <property type="match status" value="1"/>
</dbReference>
<feature type="compositionally biased region" description="Polar residues" evidence="2">
    <location>
        <begin position="7"/>
        <end position="28"/>
    </location>
</feature>
<dbReference type="GO" id="GO:0010824">
    <property type="term" value="P:regulation of centrosome duplication"/>
    <property type="evidence" value="ECO:0007669"/>
    <property type="project" value="TreeGrafter"/>
</dbReference>
<feature type="region of interest" description="Disordered" evidence="2">
    <location>
        <begin position="1"/>
        <end position="28"/>
    </location>
</feature>
<evidence type="ECO:0000313" key="4">
    <source>
        <dbReference type="Proteomes" id="UP000519239"/>
    </source>
</evidence>
<reference evidence="3 4" key="1">
    <citation type="submission" date="2019-09" db="EMBL/GenBank/DDBJ databases">
        <title>Bird 10,000 Genomes (B10K) Project - Family phase.</title>
        <authorList>
            <person name="Zhang G."/>
        </authorList>
    </citation>
    <scope>NUCLEOTIDE SEQUENCE [LARGE SCALE GENOMIC DNA]</scope>
    <source>
        <strain evidence="3">B10K-CU-031-02</strain>
        <tissue evidence="3">Muscle</tissue>
    </source>
</reference>
<feature type="compositionally biased region" description="Basic and acidic residues" evidence="2">
    <location>
        <begin position="357"/>
        <end position="370"/>
    </location>
</feature>
<proteinExistence type="predicted"/>
<accession>A0A7L4KEC6</accession>
<dbReference type="Proteomes" id="UP000519239">
    <property type="component" value="Unassembled WGS sequence"/>
</dbReference>
<name>A0A7L4KEC6_9AVES</name>
<feature type="coiled-coil region" evidence="1">
    <location>
        <begin position="179"/>
        <end position="293"/>
    </location>
</feature>
<feature type="compositionally biased region" description="Low complexity" evidence="2">
    <location>
        <begin position="326"/>
        <end position="336"/>
    </location>
</feature>
<gene>
    <name evidence="3" type="primary">Cep131_0</name>
    <name evidence="3" type="ORF">CEUAER_R07178</name>
</gene>
<keyword evidence="1" id="KW-0175">Coiled coil</keyword>
<dbReference type="InterPro" id="IPR030465">
    <property type="entry name" value="CEP131"/>
</dbReference>
<organism evidence="3 4">
    <name type="scientific">Ceuthmochares aereus</name>
    <dbReference type="NCBI Taxonomy" id="1961834"/>
    <lineage>
        <taxon>Eukaryota</taxon>
        <taxon>Metazoa</taxon>
        <taxon>Chordata</taxon>
        <taxon>Craniata</taxon>
        <taxon>Vertebrata</taxon>
        <taxon>Euteleostomi</taxon>
        <taxon>Archelosauria</taxon>
        <taxon>Archosauria</taxon>
        <taxon>Dinosauria</taxon>
        <taxon>Saurischia</taxon>
        <taxon>Theropoda</taxon>
        <taxon>Coelurosauria</taxon>
        <taxon>Aves</taxon>
        <taxon>Neognathae</taxon>
        <taxon>Neoaves</taxon>
        <taxon>Otidimorphae</taxon>
        <taxon>Cuculiformes</taxon>
        <taxon>Cuculidae</taxon>
        <taxon>Ceuthmochares</taxon>
    </lineage>
</organism>
<dbReference type="EMBL" id="VWPQ01012046">
    <property type="protein sequence ID" value="NXY50684.1"/>
    <property type="molecule type" value="Genomic_DNA"/>
</dbReference>
<dbReference type="OrthoDB" id="197735at2759"/>
<protein>
    <submittedName>
        <fullName evidence="3">CP131 protein</fullName>
    </submittedName>
</protein>
<evidence type="ECO:0000313" key="3">
    <source>
        <dbReference type="EMBL" id="NXY50684.1"/>
    </source>
</evidence>
<feature type="region of interest" description="Disordered" evidence="2">
    <location>
        <begin position="40"/>
        <end position="87"/>
    </location>
</feature>
<dbReference type="GO" id="GO:0035735">
    <property type="term" value="P:intraciliary transport involved in cilium assembly"/>
    <property type="evidence" value="ECO:0007669"/>
    <property type="project" value="InterPro"/>
</dbReference>
<dbReference type="AlphaFoldDB" id="A0A7L4KEC6"/>
<dbReference type="PANTHER" id="PTHR31540:SF1">
    <property type="entry name" value="CENTROSOMAL PROTEIN OF 131 KDA"/>
    <property type="match status" value="1"/>
</dbReference>
<feature type="region of interest" description="Disordered" evidence="2">
    <location>
        <begin position="300"/>
        <end position="372"/>
    </location>
</feature>
<feature type="compositionally biased region" description="Polar residues" evidence="2">
    <location>
        <begin position="315"/>
        <end position="325"/>
    </location>
</feature>
<dbReference type="GO" id="GO:0034451">
    <property type="term" value="C:centriolar satellite"/>
    <property type="evidence" value="ECO:0007669"/>
    <property type="project" value="TreeGrafter"/>
</dbReference>